<organism evidence="2 3">
    <name type="scientific">Lepeophtheirus salmonis</name>
    <name type="common">Salmon louse</name>
    <name type="synonym">Caligus salmonis</name>
    <dbReference type="NCBI Taxonomy" id="72036"/>
    <lineage>
        <taxon>Eukaryota</taxon>
        <taxon>Metazoa</taxon>
        <taxon>Ecdysozoa</taxon>
        <taxon>Arthropoda</taxon>
        <taxon>Crustacea</taxon>
        <taxon>Multicrustacea</taxon>
        <taxon>Hexanauplia</taxon>
        <taxon>Copepoda</taxon>
        <taxon>Siphonostomatoida</taxon>
        <taxon>Caligidae</taxon>
        <taxon>Lepeophtheirus</taxon>
    </lineage>
</organism>
<accession>A0A7R8H1H9</accession>
<dbReference type="OrthoDB" id="67688at2759"/>
<evidence type="ECO:0000256" key="1">
    <source>
        <dbReference type="PROSITE-ProRule" id="PRU00877"/>
    </source>
</evidence>
<comment type="similarity">
    <text evidence="1">Belongs to the PI3/PI4-kinase family.</text>
</comment>
<dbReference type="Gene3D" id="3.10.20.90">
    <property type="entry name" value="Phosphatidylinositol 3-kinase Catalytic Subunit, Chain A, domain 1"/>
    <property type="match status" value="2"/>
</dbReference>
<dbReference type="EMBL" id="HG994590">
    <property type="protein sequence ID" value="CAF2809796.1"/>
    <property type="molecule type" value="Genomic_DNA"/>
</dbReference>
<keyword evidence="2" id="KW-0808">Transferase</keyword>
<proteinExistence type="inferred from homology"/>
<dbReference type="PROSITE" id="PS51544">
    <property type="entry name" value="PI3K_ABD"/>
    <property type="match status" value="1"/>
</dbReference>
<protein>
    <submittedName>
        <fullName evidence="2">PIK3CA_B_D</fullName>
        <ecNumber evidence="2">2.7.1.153</ecNumber>
    </submittedName>
</protein>
<dbReference type="Pfam" id="PF02192">
    <property type="entry name" value="PI3K_p85B"/>
    <property type="match status" value="1"/>
</dbReference>
<sequence length="169" mass="19388">MAPSSGELWGVNLMPHQVMVDCLMPNGVIVPLRCFRDSPLDVIKGDLWREAHNYPLFHLLLDAHSYIFVSITQDGEKEEFFDESRRLCDLRLFQAILKLVEPQGNKEEKILNSEIGIALGIPLHEFDEMKDPEVMEFRRELFEVTSRAVSQRNEKGKESQAFLCIPSGN</sequence>
<reference evidence="2" key="1">
    <citation type="submission" date="2021-02" db="EMBL/GenBank/DDBJ databases">
        <authorList>
            <person name="Bekaert M."/>
        </authorList>
    </citation>
    <scope>NUCLEOTIDE SEQUENCE</scope>
    <source>
        <strain evidence="2">IoA-00</strain>
    </source>
</reference>
<dbReference type="AlphaFoldDB" id="A0A7R8H1H9"/>
<gene>
    <name evidence="2" type="ORF">LSAA_3058</name>
</gene>
<dbReference type="EC" id="2.7.1.153" evidence="2"/>
<dbReference type="Proteomes" id="UP000675881">
    <property type="component" value="Chromosome 11"/>
</dbReference>
<dbReference type="SUPFAM" id="SSF54236">
    <property type="entry name" value="Ubiquitin-like"/>
    <property type="match status" value="1"/>
</dbReference>
<dbReference type="SMART" id="SM00143">
    <property type="entry name" value="PI3K_p85B"/>
    <property type="match status" value="1"/>
</dbReference>
<dbReference type="InterPro" id="IPR003113">
    <property type="entry name" value="PI3K_ABD"/>
</dbReference>
<evidence type="ECO:0000313" key="3">
    <source>
        <dbReference type="Proteomes" id="UP000675881"/>
    </source>
</evidence>
<dbReference type="InterPro" id="IPR029071">
    <property type="entry name" value="Ubiquitin-like_domsf"/>
</dbReference>
<dbReference type="GO" id="GO:0046934">
    <property type="term" value="F:1-phosphatidylinositol-4,5-bisphosphate 3-kinase activity"/>
    <property type="evidence" value="ECO:0007669"/>
    <property type="project" value="UniProtKB-EC"/>
</dbReference>
<name>A0A7R8H1H9_LEPSM</name>
<keyword evidence="3" id="KW-1185">Reference proteome</keyword>
<evidence type="ECO:0000313" key="2">
    <source>
        <dbReference type="EMBL" id="CAF2809796.1"/>
    </source>
</evidence>